<keyword evidence="9" id="KW-1185">Reference proteome</keyword>
<keyword evidence="4 6" id="KW-1133">Transmembrane helix</keyword>
<evidence type="ECO:0000313" key="9">
    <source>
        <dbReference type="Proteomes" id="UP000641206"/>
    </source>
</evidence>
<keyword evidence="2" id="KW-1003">Cell membrane</keyword>
<dbReference type="Pfam" id="PF03553">
    <property type="entry name" value="Na_H_antiporter"/>
    <property type="match status" value="1"/>
</dbReference>
<feature type="transmembrane region" description="Helical" evidence="6">
    <location>
        <begin position="64"/>
        <end position="83"/>
    </location>
</feature>
<evidence type="ECO:0000313" key="8">
    <source>
        <dbReference type="EMBL" id="GGP09158.1"/>
    </source>
</evidence>
<feature type="transmembrane region" description="Helical" evidence="6">
    <location>
        <begin position="333"/>
        <end position="354"/>
    </location>
</feature>
<feature type="transmembrane region" description="Helical" evidence="6">
    <location>
        <begin position="461"/>
        <end position="494"/>
    </location>
</feature>
<feature type="transmembrane region" description="Helical" evidence="6">
    <location>
        <begin position="194"/>
        <end position="214"/>
    </location>
</feature>
<gene>
    <name evidence="8" type="ORF">GCM10011346_12090</name>
</gene>
<comment type="caution">
    <text evidence="8">The sequence shown here is derived from an EMBL/GenBank/DDBJ whole genome shotgun (WGS) entry which is preliminary data.</text>
</comment>
<feature type="transmembrane region" description="Helical" evidence="6">
    <location>
        <begin position="12"/>
        <end position="43"/>
    </location>
</feature>
<comment type="subcellular location">
    <subcellularLocation>
        <location evidence="1">Cell membrane</location>
        <topology evidence="1">Multi-pass membrane protein</topology>
    </subcellularLocation>
</comment>
<keyword evidence="5 6" id="KW-0472">Membrane</keyword>
<sequence>MEHMGWLSLIPPILAVILAIITKNVIISLFLGTFTGVLIIVGGNPLTATTETIGNFLFPQLTDSYNAAVLVLLFFIGGFVALVEKSGGGAALAAKTVKSINSKVKAQLSAWLGGLIIFFSDLGTPLIIGPIFEKIFDKARISREKLAYIIDSTSSPVAVLIPFIGWGVYIMGLIKSEFDSLGITASEFDTFVQVIPFQFYAISAVLMVPLMAVLKLDFGPMAKAERRVRETGELYWKDSKPLRRSDNQTEADHQESKAILIWLPLLVLFVTLFSLLLTKGFPFEPVDGNDFRVSLTTAYLFAAITIFILLIIFRLKKFGEIFDIYTTGMQKMVYVAATLVLAWSLGTVIGEMGTANYIVELMQGRVPAFIIPALLFVIGAIVSLASGSSWGTFAIMLPVAIPMAVALDAQLLVCIGAVLSGGIFGDHSSPISDTSILSSTGAGSDHIDHVKTQFPYALTNAIIALIGFVVAGLTGSPWTVVLTIVLLVLAAFVLSKLAKNKYESNISA</sequence>
<dbReference type="InterPro" id="IPR018461">
    <property type="entry name" value="Na/H_Antiport_NhaC-like_C"/>
</dbReference>
<evidence type="ECO:0000256" key="3">
    <source>
        <dbReference type="ARBA" id="ARBA00022692"/>
    </source>
</evidence>
<protein>
    <submittedName>
        <fullName evidence="8">Sodium/hydrogen exchanger</fullName>
    </submittedName>
</protein>
<evidence type="ECO:0000256" key="4">
    <source>
        <dbReference type="ARBA" id="ARBA00022989"/>
    </source>
</evidence>
<feature type="transmembrane region" description="Helical" evidence="6">
    <location>
        <begin position="399"/>
        <end position="424"/>
    </location>
</feature>
<feature type="transmembrane region" description="Helical" evidence="6">
    <location>
        <begin position="366"/>
        <end position="387"/>
    </location>
</feature>
<keyword evidence="3 6" id="KW-0812">Transmembrane</keyword>
<feature type="transmembrane region" description="Helical" evidence="6">
    <location>
        <begin position="293"/>
        <end position="313"/>
    </location>
</feature>
<evidence type="ECO:0000256" key="6">
    <source>
        <dbReference type="SAM" id="Phobius"/>
    </source>
</evidence>
<evidence type="ECO:0000256" key="5">
    <source>
        <dbReference type="ARBA" id="ARBA00023136"/>
    </source>
</evidence>
<dbReference type="PANTHER" id="PTHR43478">
    <property type="entry name" value="NA+/H+ ANTIPORTER-RELATED"/>
    <property type="match status" value="1"/>
</dbReference>
<dbReference type="Proteomes" id="UP000641206">
    <property type="component" value="Unassembled WGS sequence"/>
</dbReference>
<feature type="transmembrane region" description="Helical" evidence="6">
    <location>
        <begin position="108"/>
        <end position="132"/>
    </location>
</feature>
<name>A0ABQ2NRZ6_9BACI</name>
<evidence type="ECO:0000256" key="1">
    <source>
        <dbReference type="ARBA" id="ARBA00004651"/>
    </source>
</evidence>
<evidence type="ECO:0000259" key="7">
    <source>
        <dbReference type="Pfam" id="PF03553"/>
    </source>
</evidence>
<reference evidence="9" key="1">
    <citation type="journal article" date="2019" name="Int. J. Syst. Evol. Microbiol.">
        <title>The Global Catalogue of Microorganisms (GCM) 10K type strain sequencing project: providing services to taxonomists for standard genome sequencing and annotation.</title>
        <authorList>
            <consortium name="The Broad Institute Genomics Platform"/>
            <consortium name="The Broad Institute Genome Sequencing Center for Infectious Disease"/>
            <person name="Wu L."/>
            <person name="Ma J."/>
        </authorList>
    </citation>
    <scope>NUCLEOTIDE SEQUENCE [LARGE SCALE GENOMIC DNA]</scope>
    <source>
        <strain evidence="9">CGMCC 1.7693</strain>
    </source>
</reference>
<dbReference type="RefSeq" id="WP_188733556.1">
    <property type="nucleotide sequence ID" value="NZ_BMLW01000003.1"/>
</dbReference>
<accession>A0ABQ2NRZ6</accession>
<evidence type="ECO:0000256" key="2">
    <source>
        <dbReference type="ARBA" id="ARBA00022475"/>
    </source>
</evidence>
<feature type="transmembrane region" description="Helical" evidence="6">
    <location>
        <begin position="153"/>
        <end position="174"/>
    </location>
</feature>
<dbReference type="PANTHER" id="PTHR43478:SF1">
    <property type="entry name" value="NA+_H+ ANTIPORTER NHAC-LIKE C-TERMINAL DOMAIN-CONTAINING PROTEIN"/>
    <property type="match status" value="1"/>
</dbReference>
<proteinExistence type="predicted"/>
<feature type="transmembrane region" description="Helical" evidence="6">
    <location>
        <begin position="259"/>
        <end position="281"/>
    </location>
</feature>
<organism evidence="8 9">
    <name type="scientific">Oceanobacillus neutriphilus</name>
    <dbReference type="NCBI Taxonomy" id="531815"/>
    <lineage>
        <taxon>Bacteria</taxon>
        <taxon>Bacillati</taxon>
        <taxon>Bacillota</taxon>
        <taxon>Bacilli</taxon>
        <taxon>Bacillales</taxon>
        <taxon>Bacillaceae</taxon>
        <taxon>Oceanobacillus</taxon>
    </lineage>
</organism>
<dbReference type="EMBL" id="BMLW01000003">
    <property type="protein sequence ID" value="GGP09158.1"/>
    <property type="molecule type" value="Genomic_DNA"/>
</dbReference>
<feature type="domain" description="Na+/H+ antiporter NhaC-like C-terminal" evidence="7">
    <location>
        <begin position="157"/>
        <end position="473"/>
    </location>
</feature>